<keyword evidence="2" id="KW-1185">Reference proteome</keyword>
<dbReference type="AlphaFoldDB" id="A0AAN9AVU0"/>
<comment type="caution">
    <text evidence="1">The sequence shown here is derived from an EMBL/GenBank/DDBJ whole genome shotgun (WGS) entry which is preliminary data.</text>
</comment>
<dbReference type="Proteomes" id="UP001374579">
    <property type="component" value="Unassembled WGS sequence"/>
</dbReference>
<organism evidence="1 2">
    <name type="scientific">Littorina saxatilis</name>
    <dbReference type="NCBI Taxonomy" id="31220"/>
    <lineage>
        <taxon>Eukaryota</taxon>
        <taxon>Metazoa</taxon>
        <taxon>Spiralia</taxon>
        <taxon>Lophotrochozoa</taxon>
        <taxon>Mollusca</taxon>
        <taxon>Gastropoda</taxon>
        <taxon>Caenogastropoda</taxon>
        <taxon>Littorinimorpha</taxon>
        <taxon>Littorinoidea</taxon>
        <taxon>Littorinidae</taxon>
        <taxon>Littorina</taxon>
    </lineage>
</organism>
<accession>A0AAN9AVU0</accession>
<evidence type="ECO:0000313" key="2">
    <source>
        <dbReference type="Proteomes" id="UP001374579"/>
    </source>
</evidence>
<sequence length="217" mass="24727">MVDSIVVQSALSNCEEEDDHFLLSLETLQQEDGHSTPLEDVPLPLQYQSGEHADILRMAFAFPADNLSIQEENILTYISGYIARKLTGKVCSGCRGLLVGPLRGDRKEIFLTKKQLPDMKGEGLTVPSQQLVELMEVSFKKSEQLLHMDRVRTRIILRLEKNMNGSLTCPSTQCKLNNLIVQLFTNIRLHFVLKDNNNRFSSSSKRKSRKFLKLEYL</sequence>
<reference evidence="1 2" key="1">
    <citation type="submission" date="2024-02" db="EMBL/GenBank/DDBJ databases">
        <title>Chromosome-scale genome assembly of the rough periwinkle Littorina saxatilis.</title>
        <authorList>
            <person name="De Jode A."/>
            <person name="Faria R."/>
            <person name="Formenti G."/>
            <person name="Sims Y."/>
            <person name="Smith T.P."/>
            <person name="Tracey A."/>
            <person name="Wood J.M.D."/>
            <person name="Zagrodzka Z.B."/>
            <person name="Johannesson K."/>
            <person name="Butlin R.K."/>
            <person name="Leder E.H."/>
        </authorList>
    </citation>
    <scope>NUCLEOTIDE SEQUENCE [LARGE SCALE GENOMIC DNA]</scope>
    <source>
        <strain evidence="1">Snail1</strain>
        <tissue evidence="1">Muscle</tissue>
    </source>
</reference>
<protein>
    <submittedName>
        <fullName evidence="1">Uncharacterized protein</fullName>
    </submittedName>
</protein>
<name>A0AAN9AVU0_9CAEN</name>
<gene>
    <name evidence="1" type="ORF">V1264_007852</name>
</gene>
<dbReference type="EMBL" id="JBAMIC010000019">
    <property type="protein sequence ID" value="KAK7094198.1"/>
    <property type="molecule type" value="Genomic_DNA"/>
</dbReference>
<evidence type="ECO:0000313" key="1">
    <source>
        <dbReference type="EMBL" id="KAK7094198.1"/>
    </source>
</evidence>
<proteinExistence type="predicted"/>